<dbReference type="SUPFAM" id="SSF53649">
    <property type="entry name" value="Alkaline phosphatase-like"/>
    <property type="match status" value="1"/>
</dbReference>
<sequence>MKVVYLLTGLLLLLAFSLFSFKEETAIRPNILFILADDWSYPYASIYGDHTIKTPNLDKLAQHGTVFTNAYCASPSCTPSRAAMLTGRYPHNLGEGVNLCGRLDHSIPTYVQLLRKEGYSVAFDRKGWAPGDFRKMGYTQNPAGDSAKLGFEPFIDQLPKGKPFFFWFGTNDPHRPFDLGTGKKSGIDPQKIHLPKFLPDVPEIRGDVADYLSEVERFDREIGDLLKKLESSGQLENTIIVVASDNGMPFPHAKANLYDYGTRVPLLISRFSKQANQPKRNESFVNLIDLMPTFLDWGGVKQRPVLDGISLLPVLNGQKTVHRAEVFLERERHCLCRPEFDYGAGYPMRAIRTKDYLYIRNFRPDRMPAGDETIPNTPSIFGDVDGGPTKIYMMDHRNDAVVKPLFALGFAKRPAEEFFVLKDDPYNLHNRANDAAFAQPKKELRQRLDKWMQEEHDPRWQGGGDQIDKYESTTHAWITRDGIIFLDQ</sequence>
<keyword evidence="5" id="KW-1185">Reference proteome</keyword>
<dbReference type="PANTHER" id="PTHR43751:SF1">
    <property type="entry name" value="SULFATASE ATSG-RELATED"/>
    <property type="match status" value="1"/>
</dbReference>
<reference evidence="4 5" key="1">
    <citation type="submission" date="2018-06" db="EMBL/GenBank/DDBJ databases">
        <title>Spirosoma sp. HMF3257 Genome sequencing and assembly.</title>
        <authorList>
            <person name="Kang H."/>
            <person name="Cha I."/>
            <person name="Kim H."/>
            <person name="Kang J."/>
            <person name="Joh K."/>
        </authorList>
    </citation>
    <scope>NUCLEOTIDE SEQUENCE [LARGE SCALE GENOMIC DNA]</scope>
    <source>
        <strain evidence="4 5">HMF3257</strain>
    </source>
</reference>
<dbReference type="Pfam" id="PF00884">
    <property type="entry name" value="Sulfatase"/>
    <property type="match status" value="1"/>
</dbReference>
<dbReference type="GO" id="GO:0016787">
    <property type="term" value="F:hydrolase activity"/>
    <property type="evidence" value="ECO:0007669"/>
    <property type="project" value="UniProtKB-KW"/>
</dbReference>
<dbReference type="OrthoDB" id="9789742at2"/>
<evidence type="ECO:0000256" key="1">
    <source>
        <dbReference type="ARBA" id="ARBA00008779"/>
    </source>
</evidence>
<dbReference type="EMBL" id="QLII01000001">
    <property type="protein sequence ID" value="RAI75235.1"/>
    <property type="molecule type" value="Genomic_DNA"/>
</dbReference>
<evidence type="ECO:0000259" key="3">
    <source>
        <dbReference type="Pfam" id="PF00884"/>
    </source>
</evidence>
<dbReference type="PANTHER" id="PTHR43751">
    <property type="entry name" value="SULFATASE"/>
    <property type="match status" value="1"/>
</dbReference>
<organism evidence="4 5">
    <name type="scientific">Spirosoma telluris</name>
    <dbReference type="NCBI Taxonomy" id="2183553"/>
    <lineage>
        <taxon>Bacteria</taxon>
        <taxon>Pseudomonadati</taxon>
        <taxon>Bacteroidota</taxon>
        <taxon>Cytophagia</taxon>
        <taxon>Cytophagales</taxon>
        <taxon>Cytophagaceae</taxon>
        <taxon>Spirosoma</taxon>
    </lineage>
</organism>
<proteinExistence type="inferred from homology"/>
<dbReference type="Gene3D" id="3.40.720.10">
    <property type="entry name" value="Alkaline Phosphatase, subunit A"/>
    <property type="match status" value="1"/>
</dbReference>
<dbReference type="InterPro" id="IPR017850">
    <property type="entry name" value="Alkaline_phosphatase_core_sf"/>
</dbReference>
<dbReference type="InterPro" id="IPR024607">
    <property type="entry name" value="Sulfatase_CS"/>
</dbReference>
<dbReference type="Proteomes" id="UP000249016">
    <property type="component" value="Unassembled WGS sequence"/>
</dbReference>
<accession>A0A327NKC3</accession>
<dbReference type="AlphaFoldDB" id="A0A327NKC3"/>
<dbReference type="CDD" id="cd16027">
    <property type="entry name" value="SGSH"/>
    <property type="match status" value="1"/>
</dbReference>
<name>A0A327NKC3_9BACT</name>
<comment type="caution">
    <text evidence="4">The sequence shown here is derived from an EMBL/GenBank/DDBJ whole genome shotgun (WGS) entry which is preliminary data.</text>
</comment>
<dbReference type="InterPro" id="IPR052701">
    <property type="entry name" value="GAG_Ulvan_Degrading_Sulfatases"/>
</dbReference>
<dbReference type="PROSITE" id="PS00523">
    <property type="entry name" value="SULFATASE_1"/>
    <property type="match status" value="1"/>
</dbReference>
<dbReference type="RefSeq" id="WP_111343439.1">
    <property type="nucleotide sequence ID" value="NZ_QLII01000001.1"/>
</dbReference>
<feature type="domain" description="Sulfatase N-terminal" evidence="3">
    <location>
        <begin position="29"/>
        <end position="300"/>
    </location>
</feature>
<comment type="similarity">
    <text evidence="1">Belongs to the sulfatase family.</text>
</comment>
<protein>
    <submittedName>
        <fullName evidence="4">N-sulfoglucosamine sulfohydrolase</fullName>
    </submittedName>
</protein>
<dbReference type="InterPro" id="IPR000917">
    <property type="entry name" value="Sulfatase_N"/>
</dbReference>
<evidence type="ECO:0000313" key="4">
    <source>
        <dbReference type="EMBL" id="RAI75235.1"/>
    </source>
</evidence>
<keyword evidence="2 4" id="KW-0378">Hydrolase</keyword>
<evidence type="ECO:0000256" key="2">
    <source>
        <dbReference type="ARBA" id="ARBA00022801"/>
    </source>
</evidence>
<evidence type="ECO:0000313" key="5">
    <source>
        <dbReference type="Proteomes" id="UP000249016"/>
    </source>
</evidence>
<gene>
    <name evidence="4" type="ORF">HMF3257_15425</name>
</gene>